<dbReference type="CDD" id="cd06261">
    <property type="entry name" value="TM_PBP2"/>
    <property type="match status" value="1"/>
</dbReference>
<feature type="transmembrane region" description="Helical" evidence="7">
    <location>
        <begin position="253"/>
        <end position="275"/>
    </location>
</feature>
<keyword evidence="4 7" id="KW-0812">Transmembrane</keyword>
<dbReference type="GO" id="GO:0055085">
    <property type="term" value="P:transmembrane transport"/>
    <property type="evidence" value="ECO:0007669"/>
    <property type="project" value="InterPro"/>
</dbReference>
<name>A0AAQ3AFS2_9SPIR</name>
<keyword evidence="5 7" id="KW-1133">Transmembrane helix</keyword>
<feature type="transmembrane region" description="Helical" evidence="7">
    <location>
        <begin position="85"/>
        <end position="108"/>
    </location>
</feature>
<dbReference type="SUPFAM" id="SSF161098">
    <property type="entry name" value="MetI-like"/>
    <property type="match status" value="1"/>
</dbReference>
<dbReference type="GO" id="GO:0005886">
    <property type="term" value="C:plasma membrane"/>
    <property type="evidence" value="ECO:0007669"/>
    <property type="project" value="UniProtKB-SubCell"/>
</dbReference>
<feature type="transmembrane region" description="Helical" evidence="7">
    <location>
        <begin position="120"/>
        <end position="140"/>
    </location>
</feature>
<feature type="transmembrane region" description="Helical" evidence="7">
    <location>
        <begin position="9"/>
        <end position="30"/>
    </location>
</feature>
<evidence type="ECO:0000313" key="9">
    <source>
        <dbReference type="EMBL" id="WAZ90651.1"/>
    </source>
</evidence>
<organism evidence="9 10">
    <name type="scientific">Borrelia miyamotoi</name>
    <dbReference type="NCBI Taxonomy" id="47466"/>
    <lineage>
        <taxon>Bacteria</taxon>
        <taxon>Pseudomonadati</taxon>
        <taxon>Spirochaetota</taxon>
        <taxon>Spirochaetia</taxon>
        <taxon>Spirochaetales</taxon>
        <taxon>Borreliaceae</taxon>
        <taxon>Borrelia</taxon>
    </lineage>
</organism>
<proteinExistence type="inferred from homology"/>
<evidence type="ECO:0000256" key="5">
    <source>
        <dbReference type="ARBA" id="ARBA00022989"/>
    </source>
</evidence>
<keyword evidence="6 7" id="KW-0472">Membrane</keyword>
<feature type="transmembrane region" description="Helical" evidence="7">
    <location>
        <begin position="146"/>
        <end position="166"/>
    </location>
</feature>
<evidence type="ECO:0000313" key="10">
    <source>
        <dbReference type="Proteomes" id="UP001164544"/>
    </source>
</evidence>
<feature type="domain" description="ABC transmembrane type-1" evidence="8">
    <location>
        <begin position="81"/>
        <end position="274"/>
    </location>
</feature>
<evidence type="ECO:0000256" key="1">
    <source>
        <dbReference type="ARBA" id="ARBA00004651"/>
    </source>
</evidence>
<dbReference type="PANTHER" id="PTHR43386:SF1">
    <property type="entry name" value="D,D-DIPEPTIDE TRANSPORT SYSTEM PERMEASE PROTEIN DDPC-RELATED"/>
    <property type="match status" value="1"/>
</dbReference>
<protein>
    <submittedName>
        <fullName evidence="9">ABC transporter permease subunit</fullName>
    </submittedName>
</protein>
<keyword evidence="2 7" id="KW-0813">Transport</keyword>
<dbReference type="Proteomes" id="UP001164544">
    <property type="component" value="Chromosome"/>
</dbReference>
<reference evidence="9" key="1">
    <citation type="submission" date="2022-12" db="EMBL/GenBank/DDBJ databases">
        <title>B. miyamotoi WGS.</title>
        <authorList>
            <person name="Kuleshov K.V."/>
            <person name="Hoornstra D."/>
            <person name="Hovius J.W."/>
            <person name="Platonov A.E."/>
            <person name="Telford S.R. III."/>
        </authorList>
    </citation>
    <scope>NUCLEOTIDE SEQUENCE</scope>
    <source>
        <strain evidence="9">410</strain>
    </source>
</reference>
<comment type="similarity">
    <text evidence="7">Belongs to the binding-protein-dependent transport system permease family.</text>
</comment>
<evidence type="ECO:0000256" key="6">
    <source>
        <dbReference type="ARBA" id="ARBA00023136"/>
    </source>
</evidence>
<sequence length="287" mass="32705">MIHKLKKPYIMLSILLGIFSLFLIITPKLINENSKFAIYKKDPNKIYNQPSNELPQPPTYKNPLGTDKMGRDILARLILATRNSILLSFSYATISAIIGLFIGIIIGNFKFKTCLIISKLIETLQTIPFSYILMLIFHYFAKQKNYNILEVAVTLALIHGWIKFSFIARNNTLIIKNLDYIKASKAIGASQSRVIIHHIFPEVFSSISSIIPLQISKSLTTFEIVSFLQKADKSSYPSLGELLQYMEMGKEYFWIWGNPLIILITINLILTPISLKLKTYTKSFISS</sequence>
<comment type="subcellular location">
    <subcellularLocation>
        <location evidence="1 7">Cell membrane</location>
        <topology evidence="1 7">Multi-pass membrane protein</topology>
    </subcellularLocation>
</comment>
<evidence type="ECO:0000256" key="4">
    <source>
        <dbReference type="ARBA" id="ARBA00022692"/>
    </source>
</evidence>
<keyword evidence="3" id="KW-1003">Cell membrane</keyword>
<evidence type="ECO:0000256" key="7">
    <source>
        <dbReference type="RuleBase" id="RU363032"/>
    </source>
</evidence>
<dbReference type="InterPro" id="IPR035906">
    <property type="entry name" value="MetI-like_sf"/>
</dbReference>
<evidence type="ECO:0000256" key="3">
    <source>
        <dbReference type="ARBA" id="ARBA00022475"/>
    </source>
</evidence>
<gene>
    <name evidence="9" type="ORF">O5398_00510</name>
</gene>
<dbReference type="Gene3D" id="1.10.3720.10">
    <property type="entry name" value="MetI-like"/>
    <property type="match status" value="1"/>
</dbReference>
<dbReference type="InterPro" id="IPR050366">
    <property type="entry name" value="BP-dependent_transpt_permease"/>
</dbReference>
<evidence type="ECO:0000259" key="8">
    <source>
        <dbReference type="PROSITE" id="PS50928"/>
    </source>
</evidence>
<dbReference type="PANTHER" id="PTHR43386">
    <property type="entry name" value="OLIGOPEPTIDE TRANSPORT SYSTEM PERMEASE PROTEIN APPC"/>
    <property type="match status" value="1"/>
</dbReference>
<dbReference type="PROSITE" id="PS50928">
    <property type="entry name" value="ABC_TM1"/>
    <property type="match status" value="1"/>
</dbReference>
<dbReference type="InterPro" id="IPR000515">
    <property type="entry name" value="MetI-like"/>
</dbReference>
<evidence type="ECO:0000256" key="2">
    <source>
        <dbReference type="ARBA" id="ARBA00022448"/>
    </source>
</evidence>
<dbReference type="Pfam" id="PF00528">
    <property type="entry name" value="BPD_transp_1"/>
    <property type="match status" value="1"/>
</dbReference>
<dbReference type="AlphaFoldDB" id="A0AAQ3AFS2"/>
<dbReference type="EMBL" id="CP114637">
    <property type="protein sequence ID" value="WAZ90651.1"/>
    <property type="molecule type" value="Genomic_DNA"/>
</dbReference>
<dbReference type="RefSeq" id="WP_020955108.1">
    <property type="nucleotide sequence ID" value="NZ_CP010308.1"/>
</dbReference>
<accession>A0AAQ3AFS2</accession>